<dbReference type="PROSITE" id="PS50003">
    <property type="entry name" value="PH_DOMAIN"/>
    <property type="match status" value="1"/>
</dbReference>
<feature type="compositionally biased region" description="Polar residues" evidence="5">
    <location>
        <begin position="112"/>
        <end position="122"/>
    </location>
</feature>
<feature type="region of interest" description="Disordered" evidence="5">
    <location>
        <begin position="95"/>
        <end position="122"/>
    </location>
</feature>
<dbReference type="GO" id="GO:0005886">
    <property type="term" value="C:plasma membrane"/>
    <property type="evidence" value="ECO:0007669"/>
    <property type="project" value="UniProtKB-SubCell"/>
</dbReference>
<dbReference type="Proteomes" id="UP000092462">
    <property type="component" value="Unassembled WGS sequence"/>
</dbReference>
<evidence type="ECO:0000256" key="3">
    <source>
        <dbReference type="ARBA" id="ARBA00022658"/>
    </source>
</evidence>
<dbReference type="EMBL" id="AJVK01029706">
    <property type="status" value="NOT_ANNOTATED_CDS"/>
    <property type="molecule type" value="Genomic_DNA"/>
</dbReference>
<dbReference type="SUPFAM" id="SSF50729">
    <property type="entry name" value="PH domain-like"/>
    <property type="match status" value="1"/>
</dbReference>
<dbReference type="SMART" id="SM00233">
    <property type="entry name" value="PH"/>
    <property type="match status" value="1"/>
</dbReference>
<dbReference type="PANTHER" id="PTHR10663">
    <property type="entry name" value="GUANYL-NUCLEOTIDE EXCHANGE FACTOR"/>
    <property type="match status" value="1"/>
</dbReference>
<feature type="region of interest" description="Disordered" evidence="5">
    <location>
        <begin position="1"/>
        <end position="50"/>
    </location>
</feature>
<evidence type="ECO:0000256" key="4">
    <source>
        <dbReference type="ARBA" id="ARBA00023136"/>
    </source>
</evidence>
<dbReference type="InterPro" id="IPR041681">
    <property type="entry name" value="PH_9"/>
</dbReference>
<dbReference type="EMBL" id="AJVK01029707">
    <property type="status" value="NOT_ANNOTATED_CDS"/>
    <property type="molecule type" value="Genomic_DNA"/>
</dbReference>
<feature type="compositionally biased region" description="Polar residues" evidence="5">
    <location>
        <begin position="36"/>
        <end position="45"/>
    </location>
</feature>
<feature type="compositionally biased region" description="Low complexity" evidence="5">
    <location>
        <begin position="359"/>
        <end position="388"/>
    </location>
</feature>
<dbReference type="PANTHER" id="PTHR10663:SF376">
    <property type="entry name" value="PH AND SEC7 DOMAIN-CONTAINING PROTEIN"/>
    <property type="match status" value="1"/>
</dbReference>
<dbReference type="FunFam" id="2.30.29.30:FF:000267">
    <property type="entry name" value="PH and SEC7 domain-containing protein 4"/>
    <property type="match status" value="1"/>
</dbReference>
<dbReference type="AlphaFoldDB" id="A0A1B0GNR0"/>
<dbReference type="InterPro" id="IPR001849">
    <property type="entry name" value="PH_domain"/>
</dbReference>
<dbReference type="Gene3D" id="2.30.29.30">
    <property type="entry name" value="Pleckstrin-homology domain (PH domain)/Phosphotyrosine-binding domain (PTB)"/>
    <property type="match status" value="1"/>
</dbReference>
<evidence type="ECO:0000256" key="2">
    <source>
        <dbReference type="ARBA" id="ARBA00022475"/>
    </source>
</evidence>
<dbReference type="Pfam" id="PF15410">
    <property type="entry name" value="PH_9"/>
    <property type="match status" value="1"/>
</dbReference>
<keyword evidence="7" id="KW-1185">Reference proteome</keyword>
<feature type="region of interest" description="Disordered" evidence="5">
    <location>
        <begin position="348"/>
        <end position="388"/>
    </location>
</feature>
<proteinExistence type="predicted"/>
<dbReference type="EMBL" id="AJVK01029705">
    <property type="status" value="NOT_ANNOTATED_CDS"/>
    <property type="molecule type" value="Genomic_DNA"/>
</dbReference>
<dbReference type="InterPro" id="IPR011993">
    <property type="entry name" value="PH-like_dom_sf"/>
</dbReference>
<reference evidence="6" key="1">
    <citation type="submission" date="2022-08" db="UniProtKB">
        <authorList>
            <consortium name="EnsemblMetazoa"/>
        </authorList>
    </citation>
    <scope>IDENTIFICATION</scope>
    <source>
        <strain evidence="6">Israel</strain>
    </source>
</reference>
<keyword evidence="4" id="KW-0472">Membrane</keyword>
<evidence type="ECO:0000256" key="5">
    <source>
        <dbReference type="SAM" id="MobiDB-lite"/>
    </source>
</evidence>
<accession>A0A1B0GNR0</accession>
<dbReference type="VEuPathDB" id="VectorBase:PPAI005042"/>
<dbReference type="EMBL" id="AJVK01029704">
    <property type="status" value="NOT_ANNOTATED_CDS"/>
    <property type="molecule type" value="Genomic_DNA"/>
</dbReference>
<protein>
    <submittedName>
        <fullName evidence="6">Uncharacterized protein</fullName>
    </submittedName>
</protein>
<keyword evidence="3" id="KW-0344">Guanine-nucleotide releasing factor</keyword>
<name>A0A1B0GNR0_PHLPP</name>
<evidence type="ECO:0000313" key="7">
    <source>
        <dbReference type="Proteomes" id="UP000092462"/>
    </source>
</evidence>
<sequence>MSSNSSSKGEKNVACARTDQQQNLMGPPNGDHSVSEAVSNISSPDYQDEDNLLSSKDMAAMAISDPSDSDSTILVSDTVHRIQDKDNKITIHLRQQNNQDEESPDQQKSRADNSIQGTQLGSNSLLDTMNSVAAIEYKKGYVMRKCCYDSNYKKSFCGLFSAPFGKRSWKMFYCTLRDLVLYLHKDEHGFRKNQMSDNVHNAIRIHHALATKANDYTKKQHVFRLQTADQSEFLFQTSDSKELQSWIDTINCVCASFSAPPLEGGVGSQKRFQRPLLPSNHTKLLLLKRYKTYSEILSTRMMSGEHEMQNALGQQQHQSQPGMMADETMSNTFHHSLLPNIGFPVGSNSGSGTNLGHGAAAANAMQQQQQQQNSMQMTMQQQQQPATN</sequence>
<dbReference type="EnsemblMetazoa" id="PPAI005042-RA">
    <property type="protein sequence ID" value="PPAI005042-PA"/>
    <property type="gene ID" value="PPAI005042"/>
</dbReference>
<comment type="subcellular location">
    <subcellularLocation>
        <location evidence="1">Cell membrane</location>
    </subcellularLocation>
</comment>
<evidence type="ECO:0000256" key="1">
    <source>
        <dbReference type="ARBA" id="ARBA00004236"/>
    </source>
</evidence>
<dbReference type="CDD" id="cd13295">
    <property type="entry name" value="PH_EFA6"/>
    <property type="match status" value="1"/>
</dbReference>
<evidence type="ECO:0000313" key="6">
    <source>
        <dbReference type="EnsemblMetazoa" id="PPAI005042-PA"/>
    </source>
</evidence>
<dbReference type="GO" id="GO:0005085">
    <property type="term" value="F:guanyl-nucleotide exchange factor activity"/>
    <property type="evidence" value="ECO:0007669"/>
    <property type="project" value="UniProtKB-KW"/>
</dbReference>
<organism evidence="6 7">
    <name type="scientific">Phlebotomus papatasi</name>
    <name type="common">Sandfly</name>
    <dbReference type="NCBI Taxonomy" id="29031"/>
    <lineage>
        <taxon>Eukaryota</taxon>
        <taxon>Metazoa</taxon>
        <taxon>Ecdysozoa</taxon>
        <taxon>Arthropoda</taxon>
        <taxon>Hexapoda</taxon>
        <taxon>Insecta</taxon>
        <taxon>Pterygota</taxon>
        <taxon>Neoptera</taxon>
        <taxon>Endopterygota</taxon>
        <taxon>Diptera</taxon>
        <taxon>Nematocera</taxon>
        <taxon>Psychodoidea</taxon>
        <taxon>Psychodidae</taxon>
        <taxon>Phlebotomus</taxon>
        <taxon>Phlebotomus</taxon>
    </lineage>
</organism>
<keyword evidence="2" id="KW-1003">Cell membrane</keyword>
<dbReference type="VEuPathDB" id="VectorBase:PPAPM1_002034"/>